<feature type="transmembrane region" description="Helical" evidence="6">
    <location>
        <begin position="12"/>
        <end position="33"/>
    </location>
</feature>
<reference evidence="8" key="1">
    <citation type="submission" date="2017-12" db="EMBL/GenBank/DDBJ databases">
        <authorList>
            <consortium name="DOE Joint Genome Institute"/>
            <person name="Mondo S.J."/>
            <person name="Kjaerbolling I."/>
            <person name="Vesth T.C."/>
            <person name="Frisvad J.C."/>
            <person name="Nybo J.L."/>
            <person name="Theobald S."/>
            <person name="Kuo A."/>
            <person name="Bowyer P."/>
            <person name="Matsuda Y."/>
            <person name="Lyhne E.K."/>
            <person name="Kogle M.E."/>
            <person name="Clum A."/>
            <person name="Lipzen A."/>
            <person name="Salamov A."/>
            <person name="Ngan C.Y."/>
            <person name="Daum C."/>
            <person name="Chiniquy J."/>
            <person name="Barry K."/>
            <person name="LaButti K."/>
            <person name="Haridas S."/>
            <person name="Simmons B.A."/>
            <person name="Magnuson J.K."/>
            <person name="Mortensen U.H."/>
            <person name="Larsen T.O."/>
            <person name="Grigoriev I.V."/>
            <person name="Baker S.E."/>
            <person name="Andersen M.R."/>
            <person name="Nordberg H.P."/>
            <person name="Cantor M.N."/>
            <person name="Hua S.X."/>
        </authorList>
    </citation>
    <scope>NUCLEOTIDE SEQUENCE [LARGE SCALE GENOMIC DNA]</scope>
    <source>
        <strain evidence="8">IBT 19404</strain>
    </source>
</reference>
<organism evidence="7 8">
    <name type="scientific">Aspergillus taichungensis</name>
    <dbReference type="NCBI Taxonomy" id="482145"/>
    <lineage>
        <taxon>Eukaryota</taxon>
        <taxon>Fungi</taxon>
        <taxon>Dikarya</taxon>
        <taxon>Ascomycota</taxon>
        <taxon>Pezizomycotina</taxon>
        <taxon>Eurotiomycetes</taxon>
        <taxon>Eurotiomycetidae</taxon>
        <taxon>Eurotiales</taxon>
        <taxon>Aspergillaceae</taxon>
        <taxon>Aspergillus</taxon>
        <taxon>Aspergillus subgen. Circumdati</taxon>
    </lineage>
</organism>
<feature type="transmembrane region" description="Helical" evidence="6">
    <location>
        <begin position="419"/>
        <end position="441"/>
    </location>
</feature>
<feature type="transmembrane region" description="Helical" evidence="6">
    <location>
        <begin position="45"/>
        <end position="67"/>
    </location>
</feature>
<dbReference type="InterPro" id="IPR003689">
    <property type="entry name" value="ZIP"/>
</dbReference>
<feature type="compositionally biased region" description="Basic and acidic residues" evidence="5">
    <location>
        <begin position="124"/>
        <end position="139"/>
    </location>
</feature>
<dbReference type="Proteomes" id="UP000235023">
    <property type="component" value="Unassembled WGS sequence"/>
</dbReference>
<name>A0A2J5HV90_9EURO</name>
<evidence type="ECO:0000256" key="2">
    <source>
        <dbReference type="ARBA" id="ARBA00022692"/>
    </source>
</evidence>
<feature type="compositionally biased region" description="Basic residues" evidence="5">
    <location>
        <begin position="140"/>
        <end position="149"/>
    </location>
</feature>
<protein>
    <recommendedName>
        <fullName evidence="9">Zinc/iron permease</fullName>
    </recommendedName>
</protein>
<feature type="transmembrane region" description="Helical" evidence="6">
    <location>
        <begin position="350"/>
        <end position="373"/>
    </location>
</feature>
<evidence type="ECO:0000256" key="6">
    <source>
        <dbReference type="SAM" id="Phobius"/>
    </source>
</evidence>
<keyword evidence="2 6" id="KW-0812">Transmembrane</keyword>
<feature type="transmembrane region" description="Helical" evidence="6">
    <location>
        <begin position="453"/>
        <end position="471"/>
    </location>
</feature>
<evidence type="ECO:0000313" key="8">
    <source>
        <dbReference type="Proteomes" id="UP000235023"/>
    </source>
</evidence>
<feature type="region of interest" description="Disordered" evidence="5">
    <location>
        <begin position="124"/>
        <end position="187"/>
    </location>
</feature>
<evidence type="ECO:0008006" key="9">
    <source>
        <dbReference type="Google" id="ProtNLM"/>
    </source>
</evidence>
<dbReference type="GO" id="GO:0016020">
    <property type="term" value="C:membrane"/>
    <property type="evidence" value="ECO:0007669"/>
    <property type="project" value="UniProtKB-SubCell"/>
</dbReference>
<proteinExistence type="predicted"/>
<comment type="subcellular location">
    <subcellularLocation>
        <location evidence="1">Membrane</location>
        <topology evidence="1">Multi-pass membrane protein</topology>
    </subcellularLocation>
</comment>
<dbReference type="Pfam" id="PF02535">
    <property type="entry name" value="Zip"/>
    <property type="match status" value="1"/>
</dbReference>
<sequence>MASSNDTRGWVMSAVSGIACVLGASLVCVDVLLRHCSHRKNFQIVNNNGFLSASLCLSAGVLLFTSLYSMLPTSNKYLIRAGFSPSAAAFFLIGLFLAGVVIIRVLSAFLHKYIPSHVVDCDHTHEPHASEDSGHGHDHGHGHHPHPHTPHSSEHTPLLAPAYKSTTGVGAPPHAHEERPSGAFRQEPWRMRLVRQVRGLVGGVKAHCDEDGPCYGFSQACGHECAKTLLDPTADVENGRPSVIHSRSLPARPVAAPLDAHTAEIPALTWVPPEPSSSASSRIGLDGTADPDLVAKSTGPAAAQHHHHVPQNAFLSIGLQTSIAIALHKLPEGFITYATNHASPQLGATVFLALFIHNISEGFAMALPLYLALQSRGKAMFWSSLLGGISQPAGAGLAALWIWTTQQAAPGESAPDPSWGVYGGMFAATAGVMTSVGLQLFSEGLGLTHHGGMCIGFAIAGMGLMGLSFALTA</sequence>
<evidence type="ECO:0000313" key="7">
    <source>
        <dbReference type="EMBL" id="PLN81123.1"/>
    </source>
</evidence>
<dbReference type="GO" id="GO:0005385">
    <property type="term" value="F:zinc ion transmembrane transporter activity"/>
    <property type="evidence" value="ECO:0007669"/>
    <property type="project" value="TreeGrafter"/>
</dbReference>
<evidence type="ECO:0000256" key="5">
    <source>
        <dbReference type="SAM" id="MobiDB-lite"/>
    </source>
</evidence>
<evidence type="ECO:0000256" key="3">
    <source>
        <dbReference type="ARBA" id="ARBA00022989"/>
    </source>
</evidence>
<feature type="transmembrane region" description="Helical" evidence="6">
    <location>
        <begin position="87"/>
        <end position="106"/>
    </location>
</feature>
<feature type="transmembrane region" description="Helical" evidence="6">
    <location>
        <begin position="385"/>
        <end position="404"/>
    </location>
</feature>
<evidence type="ECO:0000256" key="1">
    <source>
        <dbReference type="ARBA" id="ARBA00004141"/>
    </source>
</evidence>
<dbReference type="PANTHER" id="PTHR11040">
    <property type="entry name" value="ZINC/IRON TRANSPORTER"/>
    <property type="match status" value="1"/>
</dbReference>
<dbReference type="OrthoDB" id="262547at2759"/>
<evidence type="ECO:0000256" key="4">
    <source>
        <dbReference type="ARBA" id="ARBA00023136"/>
    </source>
</evidence>
<accession>A0A2J5HV90</accession>
<dbReference type="PANTHER" id="PTHR11040:SF210">
    <property type="entry name" value="ZINC-REGULATED TRANSPORTER 3"/>
    <property type="match status" value="1"/>
</dbReference>
<keyword evidence="8" id="KW-1185">Reference proteome</keyword>
<dbReference type="AlphaFoldDB" id="A0A2J5HV90"/>
<keyword evidence="3 6" id="KW-1133">Transmembrane helix</keyword>
<keyword evidence="4 6" id="KW-0472">Membrane</keyword>
<gene>
    <name evidence="7" type="ORF">BDW42DRAFT_169628</name>
</gene>
<dbReference type="EMBL" id="KZ559540">
    <property type="protein sequence ID" value="PLN81123.1"/>
    <property type="molecule type" value="Genomic_DNA"/>
</dbReference>